<protein>
    <submittedName>
        <fullName evidence="1">Uncharacterized protein</fullName>
    </submittedName>
</protein>
<evidence type="ECO:0000313" key="1">
    <source>
        <dbReference type="EMBL" id="RIA87864.1"/>
    </source>
</evidence>
<dbReference type="OrthoDB" id="2403834at2759"/>
<reference evidence="1 2" key="1">
    <citation type="submission" date="2018-06" db="EMBL/GenBank/DDBJ databases">
        <title>Comparative genomics reveals the genomic features of Rhizophagus irregularis, R. cerebriforme, R. diaphanum and Gigaspora rosea, and their symbiotic lifestyle signature.</title>
        <authorList>
            <person name="Morin E."/>
            <person name="San Clemente H."/>
            <person name="Chen E.C.H."/>
            <person name="De La Providencia I."/>
            <person name="Hainaut M."/>
            <person name="Kuo A."/>
            <person name="Kohler A."/>
            <person name="Murat C."/>
            <person name="Tang N."/>
            <person name="Roy S."/>
            <person name="Loubradou J."/>
            <person name="Henrissat B."/>
            <person name="Grigoriev I.V."/>
            <person name="Corradi N."/>
            <person name="Roux C."/>
            <person name="Martin F.M."/>
        </authorList>
    </citation>
    <scope>NUCLEOTIDE SEQUENCE [LARGE SCALE GENOMIC DNA]</scope>
    <source>
        <strain evidence="1 2">DAOM 227022</strain>
    </source>
</reference>
<keyword evidence="2" id="KW-1185">Reference proteome</keyword>
<gene>
    <name evidence="1" type="ORF">C1645_827180</name>
</gene>
<dbReference type="AlphaFoldDB" id="A0A397SYM7"/>
<accession>A0A397SYM7</accession>
<name>A0A397SYM7_9GLOM</name>
<comment type="caution">
    <text evidence="1">The sequence shown here is derived from an EMBL/GenBank/DDBJ whole genome shotgun (WGS) entry which is preliminary data.</text>
</comment>
<organism evidence="1 2">
    <name type="scientific">Glomus cerebriforme</name>
    <dbReference type="NCBI Taxonomy" id="658196"/>
    <lineage>
        <taxon>Eukaryota</taxon>
        <taxon>Fungi</taxon>
        <taxon>Fungi incertae sedis</taxon>
        <taxon>Mucoromycota</taxon>
        <taxon>Glomeromycotina</taxon>
        <taxon>Glomeromycetes</taxon>
        <taxon>Glomerales</taxon>
        <taxon>Glomeraceae</taxon>
        <taxon>Glomus</taxon>
    </lineage>
</organism>
<proteinExistence type="predicted"/>
<dbReference type="EMBL" id="QKYT01000289">
    <property type="protein sequence ID" value="RIA87864.1"/>
    <property type="molecule type" value="Genomic_DNA"/>
</dbReference>
<evidence type="ECO:0000313" key="2">
    <source>
        <dbReference type="Proteomes" id="UP000265703"/>
    </source>
</evidence>
<sequence length="187" mass="21834">MAYVLGSSQRNNQINQRETLVFTNDGYSMRYFSHQYPTSSFITARYISGNRPFYFWYKVVSLGYYPTPVKFTQKNSKDCIQYQIPDNYSIETEVSKIKIRCETKYQPNGKVRFTIVWKVNRSEWSIYSDRSATSAVNAFLKKHNRPNSNLSGVYIFGFDIGRLHEYRLEIIGAPVTLAGNLERQLDL</sequence>
<dbReference type="Proteomes" id="UP000265703">
    <property type="component" value="Unassembled WGS sequence"/>
</dbReference>